<gene>
    <name evidence="8" type="ORF">E6C55_23260</name>
</gene>
<feature type="compositionally biased region" description="Basic and acidic residues" evidence="6">
    <location>
        <begin position="1"/>
        <end position="13"/>
    </location>
</feature>
<dbReference type="Pfam" id="PF00440">
    <property type="entry name" value="TetR_N"/>
    <property type="match status" value="1"/>
</dbReference>
<dbReference type="PRINTS" id="PR00455">
    <property type="entry name" value="HTHTETR"/>
</dbReference>
<dbReference type="InterPro" id="IPR009057">
    <property type="entry name" value="Homeodomain-like_sf"/>
</dbReference>
<dbReference type="AlphaFoldDB" id="A0A4S4BK14"/>
<reference evidence="8 9" key="1">
    <citation type="submission" date="2019-04" db="EMBL/GenBank/DDBJ databases">
        <title>Cohnella sp. nov. isolated from preserved vegetables.</title>
        <authorList>
            <person name="Lin S.-Y."/>
            <person name="Hung M.-H."/>
            <person name="Young C.-C."/>
        </authorList>
    </citation>
    <scope>NUCLEOTIDE SEQUENCE [LARGE SCALE GENOMIC DNA]</scope>
    <source>
        <strain evidence="8 9">CC-MHH1044</strain>
    </source>
</reference>
<dbReference type="GO" id="GO:0000976">
    <property type="term" value="F:transcription cis-regulatory region binding"/>
    <property type="evidence" value="ECO:0007669"/>
    <property type="project" value="TreeGrafter"/>
</dbReference>
<evidence type="ECO:0000313" key="9">
    <source>
        <dbReference type="Proteomes" id="UP000310636"/>
    </source>
</evidence>
<dbReference type="Proteomes" id="UP000310636">
    <property type="component" value="Unassembled WGS sequence"/>
</dbReference>
<evidence type="ECO:0000256" key="6">
    <source>
        <dbReference type="SAM" id="MobiDB-lite"/>
    </source>
</evidence>
<evidence type="ECO:0000256" key="4">
    <source>
        <dbReference type="ARBA" id="ARBA00023163"/>
    </source>
</evidence>
<organism evidence="8 9">
    <name type="scientific">Cohnella fermenti</name>
    <dbReference type="NCBI Taxonomy" id="2565925"/>
    <lineage>
        <taxon>Bacteria</taxon>
        <taxon>Bacillati</taxon>
        <taxon>Bacillota</taxon>
        <taxon>Bacilli</taxon>
        <taxon>Bacillales</taxon>
        <taxon>Paenibacillaceae</taxon>
        <taxon>Cohnella</taxon>
    </lineage>
</organism>
<dbReference type="PROSITE" id="PS50977">
    <property type="entry name" value="HTH_TETR_2"/>
    <property type="match status" value="1"/>
</dbReference>
<evidence type="ECO:0000256" key="1">
    <source>
        <dbReference type="ARBA" id="ARBA00022491"/>
    </source>
</evidence>
<keyword evidence="3 5" id="KW-0238">DNA-binding</keyword>
<accession>A0A4S4BK14</accession>
<dbReference type="InterPro" id="IPR050109">
    <property type="entry name" value="HTH-type_TetR-like_transc_reg"/>
</dbReference>
<keyword evidence="1" id="KW-0678">Repressor</keyword>
<dbReference type="PANTHER" id="PTHR30055:SF175">
    <property type="entry name" value="HTH-TYPE TRANSCRIPTIONAL REPRESSOR KSTR2"/>
    <property type="match status" value="1"/>
</dbReference>
<dbReference type="Gene3D" id="1.10.10.60">
    <property type="entry name" value="Homeodomain-like"/>
    <property type="match status" value="1"/>
</dbReference>
<dbReference type="SUPFAM" id="SSF48498">
    <property type="entry name" value="Tetracyclin repressor-like, C-terminal domain"/>
    <property type="match status" value="1"/>
</dbReference>
<evidence type="ECO:0000256" key="5">
    <source>
        <dbReference type="PROSITE-ProRule" id="PRU00335"/>
    </source>
</evidence>
<keyword evidence="2" id="KW-0805">Transcription regulation</keyword>
<protein>
    <submittedName>
        <fullName evidence="8">TetR/AcrR family transcriptional regulator</fullName>
    </submittedName>
</protein>
<evidence type="ECO:0000256" key="2">
    <source>
        <dbReference type="ARBA" id="ARBA00023015"/>
    </source>
</evidence>
<name>A0A4S4BK14_9BACL</name>
<proteinExistence type="predicted"/>
<evidence type="ECO:0000259" key="7">
    <source>
        <dbReference type="PROSITE" id="PS50977"/>
    </source>
</evidence>
<dbReference type="PROSITE" id="PS01081">
    <property type="entry name" value="HTH_TETR_1"/>
    <property type="match status" value="1"/>
</dbReference>
<dbReference type="GO" id="GO:0003700">
    <property type="term" value="F:DNA-binding transcription factor activity"/>
    <property type="evidence" value="ECO:0007669"/>
    <property type="project" value="TreeGrafter"/>
</dbReference>
<evidence type="ECO:0000313" key="8">
    <source>
        <dbReference type="EMBL" id="THF75028.1"/>
    </source>
</evidence>
<feature type="domain" description="HTH tetR-type" evidence="7">
    <location>
        <begin position="29"/>
        <end position="89"/>
    </location>
</feature>
<sequence>MRIRSEGWRMDKTKPRRAPGRPRGGEQAASMRDTVLDAASLMFMEFGYEPVSINQIAEKAGVTKASVYYYFSNKAQLFTEAITGMMGRICGFTTRILTQEGSLRTRLERVARAKMASTHVEFESMMREALHFLSKEQQEQIRRAEHGIHQVLADYFERAIAAKEIASPLSPMVLAHSFAALLMLGNREDDLSGETAGEDLSKLIVDLFWNGVGTE</sequence>
<keyword evidence="9" id="KW-1185">Reference proteome</keyword>
<dbReference type="PANTHER" id="PTHR30055">
    <property type="entry name" value="HTH-TYPE TRANSCRIPTIONAL REGULATOR RUTR"/>
    <property type="match status" value="1"/>
</dbReference>
<dbReference type="InterPro" id="IPR001647">
    <property type="entry name" value="HTH_TetR"/>
</dbReference>
<dbReference type="OrthoDB" id="2732116at2"/>
<feature type="region of interest" description="Disordered" evidence="6">
    <location>
        <begin position="1"/>
        <end position="29"/>
    </location>
</feature>
<keyword evidence="4" id="KW-0804">Transcription</keyword>
<comment type="caution">
    <text evidence="8">The sequence shown here is derived from an EMBL/GenBank/DDBJ whole genome shotgun (WGS) entry which is preliminary data.</text>
</comment>
<evidence type="ECO:0000256" key="3">
    <source>
        <dbReference type="ARBA" id="ARBA00023125"/>
    </source>
</evidence>
<feature type="DNA-binding region" description="H-T-H motif" evidence="5">
    <location>
        <begin position="52"/>
        <end position="71"/>
    </location>
</feature>
<dbReference type="InterPro" id="IPR023772">
    <property type="entry name" value="DNA-bd_HTH_TetR-type_CS"/>
</dbReference>
<dbReference type="Gene3D" id="1.10.357.10">
    <property type="entry name" value="Tetracycline Repressor, domain 2"/>
    <property type="match status" value="1"/>
</dbReference>
<dbReference type="EMBL" id="SSOB01000035">
    <property type="protein sequence ID" value="THF75028.1"/>
    <property type="molecule type" value="Genomic_DNA"/>
</dbReference>
<dbReference type="SUPFAM" id="SSF46689">
    <property type="entry name" value="Homeodomain-like"/>
    <property type="match status" value="1"/>
</dbReference>
<dbReference type="InterPro" id="IPR036271">
    <property type="entry name" value="Tet_transcr_reg_TetR-rel_C_sf"/>
</dbReference>